<sequence length="738" mass="85775">MASAGRKERVTFNEMGELHREAERAGLFAGPVTSCEVELQELMRQIDIMVKNKRKEWAVELQATRMRLEAKEKEEMNMKMELRDKSQEANQLRHQLEGMERAKRELVSQYEEQVSTLRMELLTIQKNYSKLQNHQSKESKIDRRSYEQMVTELREAKTRQENLSQQLQEYQSCCNRLESEKRNLHHQFETVEDQRKTLSEKCEMLQHQCTNFQDQLGKRRQMLEQTDLNFRSRLAHLEGQLQRAQDTLDSKSAIIQRMEDSLEEADKEKMKKEKDHQSLKGGLVAAEAQINALRKEAADYRTEVEHKNVLLSRTQDEISQLKTTNTQIKSTLLEKEKIIRSREEQGSQKQQRIIDALKKRVSELEADKETFVQNERRWREETDRLENRLEDITVQNSKLTLEISSKTEELRRLERVRQVHQTEEVQKLQEDNEREVNQIQSKMLQLTSELQEKDHTLACLSRKISSLEKKLHGESQLKGMLEKDLALANIHVKSLEEKNRTLRDNRRESLQLKRLEKELEDLQNLYKESTAQSKKLEQENAKLRDQVTDMAEQFSKFPLASLQAPSQQNGLPSREDHYRTGKTTSTETGPGPSESLRAHRSSSSSNGSRQSHSSALVSGIDRLSGDGSREDSGSSGKGRDRKTERPDDRRPKNSSPDNNSYNQRLTLEGESQESFSGLGIAMLLDPVEDERPNSRHSVTANFVAEDRRRAARLEDILDGHIQDLQRKTDETIQRHLGK</sequence>
<evidence type="ECO:0000256" key="1">
    <source>
        <dbReference type="ARBA" id="ARBA00004496"/>
    </source>
</evidence>
<organism evidence="7 8">
    <name type="scientific">Holothuria leucospilota</name>
    <name type="common">Black long sea cucumber</name>
    <name type="synonym">Mertensiothuria leucospilota</name>
    <dbReference type="NCBI Taxonomy" id="206669"/>
    <lineage>
        <taxon>Eukaryota</taxon>
        <taxon>Metazoa</taxon>
        <taxon>Echinodermata</taxon>
        <taxon>Eleutherozoa</taxon>
        <taxon>Echinozoa</taxon>
        <taxon>Holothuroidea</taxon>
        <taxon>Aspidochirotacea</taxon>
        <taxon>Aspidochirotida</taxon>
        <taxon>Holothuriidae</taxon>
        <taxon>Holothuria</taxon>
    </lineage>
</organism>
<evidence type="ECO:0000313" key="7">
    <source>
        <dbReference type="EMBL" id="KAJ8030859.1"/>
    </source>
</evidence>
<dbReference type="Proteomes" id="UP001152320">
    <property type="component" value="Chromosome 13"/>
</dbReference>
<reference evidence="7" key="1">
    <citation type="submission" date="2021-10" db="EMBL/GenBank/DDBJ databases">
        <title>Tropical sea cucumber genome reveals ecological adaptation and Cuvierian tubules defense mechanism.</title>
        <authorList>
            <person name="Chen T."/>
        </authorList>
    </citation>
    <scope>NUCLEOTIDE SEQUENCE</scope>
    <source>
        <strain evidence="7">Nanhai2018</strain>
        <tissue evidence="7">Muscle</tissue>
    </source>
</reference>
<evidence type="ECO:0000256" key="5">
    <source>
        <dbReference type="SAM" id="MobiDB-lite"/>
    </source>
</evidence>
<dbReference type="GO" id="GO:0007099">
    <property type="term" value="P:centriole replication"/>
    <property type="evidence" value="ECO:0007669"/>
    <property type="project" value="TreeGrafter"/>
</dbReference>
<feature type="compositionally biased region" description="Polar residues" evidence="5">
    <location>
        <begin position="653"/>
        <end position="663"/>
    </location>
</feature>
<keyword evidence="2" id="KW-0963">Cytoplasm</keyword>
<keyword evidence="3 4" id="KW-0175">Coiled coil</keyword>
<feature type="coiled-coil region" evidence="4">
    <location>
        <begin position="54"/>
        <end position="303"/>
    </location>
</feature>
<protein>
    <submittedName>
        <fullName evidence="7">Centrosomal protein of 63 kDa</fullName>
    </submittedName>
</protein>
<dbReference type="AlphaFoldDB" id="A0A9Q1BQR8"/>
<dbReference type="InterPro" id="IPR031470">
    <property type="entry name" value="CEP63/Deup1_N"/>
</dbReference>
<feature type="region of interest" description="Disordered" evidence="5">
    <location>
        <begin position="558"/>
        <end position="663"/>
    </location>
</feature>
<evidence type="ECO:0000256" key="3">
    <source>
        <dbReference type="ARBA" id="ARBA00023054"/>
    </source>
</evidence>
<proteinExistence type="predicted"/>
<dbReference type="Gene3D" id="1.10.287.1490">
    <property type="match status" value="1"/>
</dbReference>
<evidence type="ECO:0000313" key="8">
    <source>
        <dbReference type="Proteomes" id="UP001152320"/>
    </source>
</evidence>
<dbReference type="OrthoDB" id="10007333at2759"/>
<dbReference type="GO" id="GO:0098535">
    <property type="term" value="P:de novo centriole assembly involved in multi-ciliated epithelial cell differentiation"/>
    <property type="evidence" value="ECO:0007669"/>
    <property type="project" value="TreeGrafter"/>
</dbReference>
<keyword evidence="8" id="KW-1185">Reference proteome</keyword>
<dbReference type="EMBL" id="JAIZAY010000013">
    <property type="protein sequence ID" value="KAJ8030859.1"/>
    <property type="molecule type" value="Genomic_DNA"/>
</dbReference>
<accession>A0A9Q1BQR8</accession>
<feature type="coiled-coil region" evidence="4">
    <location>
        <begin position="347"/>
        <end position="553"/>
    </location>
</feature>
<name>A0A9Q1BQR8_HOLLE</name>
<dbReference type="GO" id="GO:0005814">
    <property type="term" value="C:centriole"/>
    <property type="evidence" value="ECO:0007669"/>
    <property type="project" value="TreeGrafter"/>
</dbReference>
<feature type="compositionally biased region" description="Basic and acidic residues" evidence="5">
    <location>
        <begin position="623"/>
        <end position="651"/>
    </location>
</feature>
<dbReference type="Pfam" id="PF17045">
    <property type="entry name" value="CEP63"/>
    <property type="match status" value="1"/>
</dbReference>
<gene>
    <name evidence="7" type="ORF">HOLleu_27397</name>
</gene>
<comment type="subcellular location">
    <subcellularLocation>
        <location evidence="1">Cytoplasm</location>
    </subcellularLocation>
</comment>
<evidence type="ECO:0000259" key="6">
    <source>
        <dbReference type="Pfam" id="PF17045"/>
    </source>
</evidence>
<dbReference type="GO" id="GO:0005737">
    <property type="term" value="C:cytoplasm"/>
    <property type="evidence" value="ECO:0007669"/>
    <property type="project" value="UniProtKB-SubCell"/>
</dbReference>
<feature type="compositionally biased region" description="Low complexity" evidence="5">
    <location>
        <begin position="601"/>
        <end position="614"/>
    </location>
</feature>
<evidence type="ECO:0000256" key="2">
    <source>
        <dbReference type="ARBA" id="ARBA00022490"/>
    </source>
</evidence>
<dbReference type="PANTHER" id="PTHR18875:SF3">
    <property type="entry name" value="CENTROSOMAL PROTEIN OF 63 KDA"/>
    <property type="match status" value="1"/>
</dbReference>
<comment type="caution">
    <text evidence="7">The sequence shown here is derived from an EMBL/GenBank/DDBJ whole genome shotgun (WGS) entry which is preliminary data.</text>
</comment>
<dbReference type="PANTHER" id="PTHR18875">
    <property type="entry name" value="SARCOMA ANTIGEN NY-SAR-24/CYTOSKELETAL PROTEIN SOJO"/>
    <property type="match status" value="1"/>
</dbReference>
<feature type="domain" description="CEP63/Deup1 N-terminal" evidence="6">
    <location>
        <begin position="33"/>
        <end position="307"/>
    </location>
</feature>
<evidence type="ECO:0000256" key="4">
    <source>
        <dbReference type="SAM" id="Coils"/>
    </source>
</evidence>